<evidence type="ECO:0000256" key="6">
    <source>
        <dbReference type="ARBA" id="ARBA00023163"/>
    </source>
</evidence>
<evidence type="ECO:0000313" key="9">
    <source>
        <dbReference type="EMBL" id="CAG9565350.1"/>
    </source>
</evidence>
<dbReference type="PRINTS" id="PR02094">
    <property type="entry name" value="HEXIMFAMILY"/>
</dbReference>
<keyword evidence="6" id="KW-0804">Transcription</keyword>
<dbReference type="Gene3D" id="6.10.250.2910">
    <property type="match status" value="1"/>
</dbReference>
<evidence type="ECO:0000256" key="3">
    <source>
        <dbReference type="ARBA" id="ARBA00022491"/>
    </source>
</evidence>
<keyword evidence="10" id="KW-1185">Reference proteome</keyword>
<feature type="region of interest" description="Disordered" evidence="8">
    <location>
        <begin position="205"/>
        <end position="245"/>
    </location>
</feature>
<feature type="region of interest" description="Disordered" evidence="8">
    <location>
        <begin position="51"/>
        <end position="70"/>
    </location>
</feature>
<proteinExistence type="inferred from homology"/>
<evidence type="ECO:0000256" key="1">
    <source>
        <dbReference type="ARBA" id="ARBA00004123"/>
    </source>
</evidence>
<comment type="subcellular location">
    <subcellularLocation>
        <location evidence="1">Nucleus</location>
    </subcellularLocation>
</comment>
<evidence type="ECO:0000256" key="7">
    <source>
        <dbReference type="ARBA" id="ARBA00023242"/>
    </source>
</evidence>
<evidence type="ECO:0000256" key="4">
    <source>
        <dbReference type="ARBA" id="ARBA00023015"/>
    </source>
</evidence>
<comment type="similarity">
    <text evidence="2">Belongs to the HEXIM family.</text>
</comment>
<dbReference type="GO" id="GO:0005737">
    <property type="term" value="C:cytoplasm"/>
    <property type="evidence" value="ECO:0007669"/>
    <property type="project" value="InterPro"/>
</dbReference>
<protein>
    <submittedName>
        <fullName evidence="9">(African queen) hypothetical protein</fullName>
    </submittedName>
</protein>
<dbReference type="GO" id="GO:0005654">
    <property type="term" value="C:nucleoplasm"/>
    <property type="evidence" value="ECO:0007669"/>
    <property type="project" value="TreeGrafter"/>
</dbReference>
<evidence type="ECO:0000256" key="2">
    <source>
        <dbReference type="ARBA" id="ARBA00008409"/>
    </source>
</evidence>
<reference evidence="9" key="1">
    <citation type="submission" date="2021-09" db="EMBL/GenBank/DDBJ databases">
        <authorList>
            <person name="Martin H S."/>
        </authorList>
    </citation>
    <scope>NUCLEOTIDE SEQUENCE</scope>
</reference>
<dbReference type="GO" id="GO:0000122">
    <property type="term" value="P:negative regulation of transcription by RNA polymerase II"/>
    <property type="evidence" value="ECO:0007669"/>
    <property type="project" value="InterPro"/>
</dbReference>
<evidence type="ECO:0000256" key="8">
    <source>
        <dbReference type="SAM" id="MobiDB-lite"/>
    </source>
</evidence>
<comment type="caution">
    <text evidence="9">The sequence shown here is derived from an EMBL/GenBank/DDBJ whole genome shotgun (WGS) entry which is preliminary data.</text>
</comment>
<feature type="compositionally biased region" description="Polar residues" evidence="8">
    <location>
        <begin position="316"/>
        <end position="343"/>
    </location>
</feature>
<keyword evidence="4" id="KW-0805">Transcription regulation</keyword>
<evidence type="ECO:0000256" key="5">
    <source>
        <dbReference type="ARBA" id="ARBA00023054"/>
    </source>
</evidence>
<dbReference type="Proteomes" id="UP000789524">
    <property type="component" value="Unassembled WGS sequence"/>
</dbReference>
<keyword evidence="5" id="KW-0175">Coiled coil</keyword>
<dbReference type="PANTHER" id="PTHR13469:SF8">
    <property type="entry name" value="HEXIM P-TEFB COMPLEX SUBUNIT 1"/>
    <property type="match status" value="1"/>
</dbReference>
<dbReference type="EMBL" id="CAKASE010000053">
    <property type="protein sequence ID" value="CAG9565350.1"/>
    <property type="molecule type" value="Genomic_DNA"/>
</dbReference>
<dbReference type="PANTHER" id="PTHR13469">
    <property type="entry name" value="HEXAMETHYLENE BISACETAMIDE INDUCIBLE 1"/>
    <property type="match status" value="1"/>
</dbReference>
<evidence type="ECO:0000313" key="10">
    <source>
        <dbReference type="Proteomes" id="UP000789524"/>
    </source>
</evidence>
<accession>A0A8J2QME3</accession>
<feature type="compositionally biased region" description="Basic residues" evidence="8">
    <location>
        <begin position="56"/>
        <end position="69"/>
    </location>
</feature>
<gene>
    <name evidence="9" type="ORF">DCHRY22_LOCUS6205</name>
</gene>
<name>A0A8J2QME3_9NEOP</name>
<feature type="compositionally biased region" description="Basic and acidic residues" evidence="8">
    <location>
        <begin position="215"/>
        <end position="233"/>
    </location>
</feature>
<dbReference type="GO" id="GO:0097322">
    <property type="term" value="F:7SK snRNA binding"/>
    <property type="evidence" value="ECO:0007669"/>
    <property type="project" value="TreeGrafter"/>
</dbReference>
<keyword evidence="7" id="KW-0539">Nucleus</keyword>
<dbReference type="GO" id="GO:0004861">
    <property type="term" value="F:cyclin-dependent protein serine/threonine kinase inhibitor activity"/>
    <property type="evidence" value="ECO:0007669"/>
    <property type="project" value="InterPro"/>
</dbReference>
<dbReference type="OrthoDB" id="10058500at2759"/>
<dbReference type="Pfam" id="PF15313">
    <property type="entry name" value="HEXIM"/>
    <property type="match status" value="1"/>
</dbReference>
<feature type="compositionally biased region" description="Low complexity" evidence="8">
    <location>
        <begin position="281"/>
        <end position="309"/>
    </location>
</feature>
<dbReference type="InterPro" id="IPR024872">
    <property type="entry name" value="HEXIM"/>
</dbReference>
<sequence length="352" mass="40256">MAKLGLLYRCGLSYNLKMDIINNISDKDGDSTRALVLVEAPSILEVPKHNFEGNLKKKRRRGKTKRKISKPFSKMSWQERRKVDNTKRNNRFRKIVLTKTQAPFNNNQFLMEIHKPEPENNFLLYRTPSARTRDSSFSIDSEDNYFHSLPEDEEEYLTKEFSSVYEDAQCERLSNMSKNELIQEYLLLEAKYDNLVKRNERFKLKDSEDEQDTTVTDKEVTTDKDSMLTDRDTSGASAASGSIDEPSMIDILQQLKEQSAQIHELQMANEKLLLENKNLRQRNQGSSEDSESDSSSTSDTCSSSSCSSTPEHQPEVIQNGNIENQILVNGNHNSVTSPQSTPMVNGFHSPHE</sequence>
<organism evidence="9 10">
    <name type="scientific">Danaus chrysippus</name>
    <name type="common">African queen</name>
    <dbReference type="NCBI Taxonomy" id="151541"/>
    <lineage>
        <taxon>Eukaryota</taxon>
        <taxon>Metazoa</taxon>
        <taxon>Ecdysozoa</taxon>
        <taxon>Arthropoda</taxon>
        <taxon>Hexapoda</taxon>
        <taxon>Insecta</taxon>
        <taxon>Pterygota</taxon>
        <taxon>Neoptera</taxon>
        <taxon>Endopterygota</taxon>
        <taxon>Lepidoptera</taxon>
        <taxon>Glossata</taxon>
        <taxon>Ditrysia</taxon>
        <taxon>Papilionoidea</taxon>
        <taxon>Nymphalidae</taxon>
        <taxon>Danainae</taxon>
        <taxon>Danaini</taxon>
        <taxon>Danaina</taxon>
        <taxon>Danaus</taxon>
        <taxon>Anosia</taxon>
    </lineage>
</organism>
<dbReference type="AlphaFoldDB" id="A0A8J2QME3"/>
<keyword evidence="3" id="KW-0678">Repressor</keyword>
<feature type="region of interest" description="Disordered" evidence="8">
    <location>
        <begin position="280"/>
        <end position="352"/>
    </location>
</feature>